<dbReference type="InterPro" id="IPR046769">
    <property type="entry name" value="DOCKER_Lobe_A"/>
</dbReference>
<gene>
    <name evidence="6" type="ORF">GDO81_007483</name>
</gene>
<sequence length="1826" mass="208957">MERHNLFSLDPDLCVTKPPNSASDSVIKPFEEKTTKRIIISCKSLSLNLQACLKENESEPVTNVEPFFINVALYDIKEGRKISADFHVDLNHDIVRQMICTTTGSVGNGTTSPSASPNRILEEPEVRGFSEKWMQYPKQAIFSVSNPHNEVVLVARIEKVLMGNIGSNAEPYVKNSDSSKTAQKLLRSAKQFCSRLGKYRMPFAWTVRPIFKDNCGNIDRESRFSPLFRQESNKISTEDLIKLVSEYRRAEKISKIQIIPGNLDISVDAVPIDQSNCLTSSLIPIKPFGEIEKSAATIEVEEFVQATTKYSQPYRTYKNQIYIYPKHLKYDSQKCFNKARNIMVCVEFKSSDEEGSQPLKCIYGKPGGPLFTRASYTTILHHSQNPDFYDEVKIELPTQLHEKHHILFSFHHVTCDINAKANAKKKEALETPVGFAWLPLYKSEQLTSQEHLIPVSAYLPARYLSMEDGSTGKYTGSDLKWVDGGKPLFKVSTLVVSTVYTQDPYLNNFFQQCQRREHDLSKPPSHNFLVSCKNLLNIEKIHMIICFLPVLFNQLFHVLTKNNDDNVITVATRVLTDIVAKCHEEQLEHYVHSYVKYVFKTQSYGDRTVHEELTKGVTSLLKCNELNTIKSVLRHSQFFFEIIIKSMAQHLYEKDMMQVERTKRFPKTFHNELESLMMSFSDHIIWKYRDAMEETKKANFSLAWFLKRCFTFMDRGFVFRMISGCISMFSPGDHKILYQYKFEFLQEVCSHEHFIPLCLPIRSTNIPDSVTPTDSTKAYHALDMPEYTLTDDFCRKHFLIGILLREVGFALQEDQDIRHLALTALKNIMAKHSFDDRYMNKEKQAQIAILYLPLYGLLLDNMSRIFMKDFFPFSINTSNQGSRDDLSTATASQSQSAIKHAASADTSFSKDVLNSIAAFSSIAITAGNNADSRASLASLDSIPSANEKSEKTENCEKIARPLSLIGSSLRFDKLDHSETKCLLLCFLHIMKMISEDTLVSYWQRAPNTEIYDFFSILEVCLQNFRYLGKRNIIRKITAAFKLAQATLNNGTLKGSSSQAGLFPQWMQSAHDSHKHPRSQTLPIIRGKNALSNPKLLQIIELTSSIPSNSNETDIVHHIDLDGNIATEVCVTVIDLLCLFNQSHQLYLSDSQSVLMKKVFDTHLLFLQINQSVAALRHVFAALRMFINKFPTAFFQGQADLCGPFCYEVLKCCNHRSRSTQNEASALLYFFMRKNFEYNKQKSIVRSHLQLIKAVSQLIADAGIGGSRFQHSLAIINNFANGDKQMKNTLFPAEVKDLTKRIRTVLMATAQMKEHEKDPEMLVDLQYSLANSYASTPELRRTWLESMAKIHARNGDLSEAAMCYVHIAALIAEYLKRKGYWKSEISQAPSMEEENCSDYNHLLISTGAKSLFSMGWPAFQSITPNIKEEGAMKEDSGMQDTPYNESTLVEQLDLCVDFLWKSERYELIADVSKPVIAVFEKQRDFKRLSELYYRIHRSYLKIAEVVNAEKRLFGRYYRVAFYGQAVGFFEEEEGKEYIYKEPKLTGLSEISQRLLKLYSDKFGAENVKIIQDSNKVNPKDLDPKFAYFQVTYVTPYFDEKELEDRKTDFEKHHNINRFVFETPFTLSGKKHGGVEEQCKRRTVLTTSHSFPYVKKRIQVVSQTSTELNPIEVAIDEMSKKVQELQQLCTMDDVDMIRLQLKLQGSVSVKVNAGPMAYARAFLTETNANNYPESQVKHLKEIFRQFADTCGLALEVNERLIKEDQLEYQEEMKSHYREILTELSEVMNEPITYREDPAKHSSAEKQCTLRSVSRTNTGLPSTSSKTDS</sequence>
<evidence type="ECO:0000259" key="5">
    <source>
        <dbReference type="PROSITE" id="PS51651"/>
    </source>
</evidence>
<evidence type="ECO:0008006" key="8">
    <source>
        <dbReference type="Google" id="ProtNLM"/>
    </source>
</evidence>
<dbReference type="InterPro" id="IPR027007">
    <property type="entry name" value="C2_DOCK-type_domain"/>
</dbReference>
<dbReference type="PANTHER" id="PTHR23317:SF71">
    <property type="entry name" value="DEDICATOR OF CYTOKINESIS PROTEIN 10"/>
    <property type="match status" value="1"/>
</dbReference>
<evidence type="ECO:0000313" key="6">
    <source>
        <dbReference type="EMBL" id="KAG8580929.1"/>
    </source>
</evidence>
<feature type="domain" description="C2 DOCK-type" evidence="4">
    <location>
        <begin position="318"/>
        <end position="496"/>
    </location>
</feature>
<feature type="region of interest" description="Disordered" evidence="3">
    <location>
        <begin position="1792"/>
        <end position="1826"/>
    </location>
</feature>
<dbReference type="InterPro" id="IPR037809">
    <property type="entry name" value="C2_Dock-D"/>
</dbReference>
<dbReference type="InterPro" id="IPR043161">
    <property type="entry name" value="DOCK_C_lobe_A"/>
</dbReference>
<dbReference type="EMBL" id="WNYA01000003">
    <property type="protein sequence ID" value="KAG8580929.1"/>
    <property type="molecule type" value="Genomic_DNA"/>
</dbReference>
<dbReference type="InterPro" id="IPR027357">
    <property type="entry name" value="DOCKER_dom"/>
</dbReference>
<dbReference type="CDD" id="cd08697">
    <property type="entry name" value="C2_Dock-D"/>
    <property type="match status" value="1"/>
</dbReference>
<dbReference type="Gene3D" id="1.20.58.740">
    <property type="match status" value="1"/>
</dbReference>
<feature type="compositionally biased region" description="Basic and acidic residues" evidence="3">
    <location>
        <begin position="1792"/>
        <end position="1801"/>
    </location>
</feature>
<name>A0AAV7C7L2_ENGPU</name>
<dbReference type="GO" id="GO:0007264">
    <property type="term" value="P:small GTPase-mediated signal transduction"/>
    <property type="evidence" value="ECO:0007669"/>
    <property type="project" value="InterPro"/>
</dbReference>
<dbReference type="PROSITE" id="PS51651">
    <property type="entry name" value="DOCKER"/>
    <property type="match status" value="1"/>
</dbReference>
<dbReference type="GO" id="GO:0005085">
    <property type="term" value="F:guanyl-nucleotide exchange factor activity"/>
    <property type="evidence" value="ECO:0007669"/>
    <property type="project" value="UniProtKB-KW"/>
</dbReference>
<dbReference type="Pfam" id="PF20421">
    <property type="entry name" value="DHR-2_Lobe_C"/>
    <property type="match status" value="1"/>
</dbReference>
<evidence type="ECO:0000259" key="4">
    <source>
        <dbReference type="PROSITE" id="PS51650"/>
    </source>
</evidence>
<feature type="compositionally biased region" description="Polar residues" evidence="3">
    <location>
        <begin position="1802"/>
        <end position="1826"/>
    </location>
</feature>
<dbReference type="PROSITE" id="PS51650">
    <property type="entry name" value="C2_DOCK"/>
    <property type="match status" value="1"/>
</dbReference>
<dbReference type="InterPro" id="IPR035892">
    <property type="entry name" value="C2_domain_sf"/>
</dbReference>
<dbReference type="Pfam" id="PF14429">
    <property type="entry name" value="DOCK-C2"/>
    <property type="match status" value="1"/>
</dbReference>
<comment type="caution">
    <text evidence="6">The sequence shown here is derived from an EMBL/GenBank/DDBJ whole genome shotgun (WGS) entry which is preliminary data.</text>
</comment>
<feature type="domain" description="DOCKER" evidence="5">
    <location>
        <begin position="1330"/>
        <end position="1790"/>
    </location>
</feature>
<dbReference type="GO" id="GO:0060997">
    <property type="term" value="P:dendritic spine morphogenesis"/>
    <property type="evidence" value="ECO:0007669"/>
    <property type="project" value="TreeGrafter"/>
</dbReference>
<dbReference type="Pfam" id="PF06920">
    <property type="entry name" value="DHR-2_Lobe_A"/>
    <property type="match status" value="1"/>
</dbReference>
<proteinExistence type="inferred from homology"/>
<dbReference type="InterPro" id="IPR026791">
    <property type="entry name" value="DOCK"/>
</dbReference>
<dbReference type="Pfam" id="PF20422">
    <property type="entry name" value="DHR-2_Lobe_B"/>
    <property type="match status" value="1"/>
</dbReference>
<dbReference type="InterPro" id="IPR043162">
    <property type="entry name" value="DOCK_C_lobe_C"/>
</dbReference>
<reference evidence="6" key="1">
    <citation type="thesis" date="2020" institute="ProQuest LLC" country="789 East Eisenhower Parkway, Ann Arbor, MI, USA">
        <title>Comparative Genomics and Chromosome Evolution.</title>
        <authorList>
            <person name="Mudd A.B."/>
        </authorList>
    </citation>
    <scope>NUCLEOTIDE SEQUENCE</scope>
    <source>
        <strain evidence="6">237g6f4</strain>
        <tissue evidence="6">Blood</tissue>
    </source>
</reference>
<dbReference type="Gene3D" id="2.60.40.150">
    <property type="entry name" value="C2 domain"/>
    <property type="match status" value="1"/>
</dbReference>
<dbReference type="InterPro" id="IPR046770">
    <property type="entry name" value="DOCKER_Lobe_B"/>
</dbReference>
<organism evidence="6 7">
    <name type="scientific">Engystomops pustulosus</name>
    <name type="common">Tungara frog</name>
    <name type="synonym">Physalaemus pustulosus</name>
    <dbReference type="NCBI Taxonomy" id="76066"/>
    <lineage>
        <taxon>Eukaryota</taxon>
        <taxon>Metazoa</taxon>
        <taxon>Chordata</taxon>
        <taxon>Craniata</taxon>
        <taxon>Vertebrata</taxon>
        <taxon>Euteleostomi</taxon>
        <taxon>Amphibia</taxon>
        <taxon>Batrachia</taxon>
        <taxon>Anura</taxon>
        <taxon>Neobatrachia</taxon>
        <taxon>Hyloidea</taxon>
        <taxon>Leptodactylidae</taxon>
        <taxon>Leiuperinae</taxon>
        <taxon>Engystomops</taxon>
    </lineage>
</organism>
<accession>A0AAV7C7L2</accession>
<evidence type="ECO:0000256" key="3">
    <source>
        <dbReference type="SAM" id="MobiDB-lite"/>
    </source>
</evidence>
<dbReference type="Gene3D" id="1.25.40.410">
    <property type="match status" value="1"/>
</dbReference>
<dbReference type="FunFam" id="1.20.58.740:FF:000001">
    <property type="entry name" value="dedicator of cytokinesis protein 9 isoform X1"/>
    <property type="match status" value="1"/>
</dbReference>
<dbReference type="Proteomes" id="UP000824782">
    <property type="component" value="Unassembled WGS sequence"/>
</dbReference>
<evidence type="ECO:0000256" key="1">
    <source>
        <dbReference type="ARBA" id="ARBA00022658"/>
    </source>
</evidence>
<keyword evidence="7" id="KW-1185">Reference proteome</keyword>
<keyword evidence="1" id="KW-0344">Guanine-nucleotide releasing factor</keyword>
<dbReference type="GO" id="GO:0030334">
    <property type="term" value="P:regulation of cell migration"/>
    <property type="evidence" value="ECO:0007669"/>
    <property type="project" value="TreeGrafter"/>
</dbReference>
<evidence type="ECO:0000313" key="7">
    <source>
        <dbReference type="Proteomes" id="UP000824782"/>
    </source>
</evidence>
<evidence type="ECO:0000256" key="2">
    <source>
        <dbReference type="PROSITE-ProRule" id="PRU00983"/>
    </source>
</evidence>
<protein>
    <recommendedName>
        <fullName evidence="8">Dedicator of cytokinesis protein 10</fullName>
    </recommendedName>
</protein>
<comment type="similarity">
    <text evidence="2">Belongs to the DOCK family.</text>
</comment>
<dbReference type="InterPro" id="IPR046773">
    <property type="entry name" value="DOCKER_Lobe_C"/>
</dbReference>
<dbReference type="PANTHER" id="PTHR23317">
    <property type="entry name" value="DEDICATOR OF CYTOKINESIS DOCK"/>
    <property type="match status" value="1"/>
</dbReference>